<evidence type="ECO:0000256" key="9">
    <source>
        <dbReference type="SAM" id="Phobius"/>
    </source>
</evidence>
<feature type="coiled-coil region" evidence="7">
    <location>
        <begin position="235"/>
        <end position="336"/>
    </location>
</feature>
<feature type="coiled-coil region" evidence="7">
    <location>
        <begin position="437"/>
        <end position="544"/>
    </location>
</feature>
<keyword evidence="5 7" id="KW-0175">Coiled coil</keyword>
<evidence type="ECO:0000256" key="1">
    <source>
        <dbReference type="ARBA" id="ARBA00004194"/>
    </source>
</evidence>
<evidence type="ECO:0000256" key="7">
    <source>
        <dbReference type="SAM" id="Coils"/>
    </source>
</evidence>
<feature type="coiled-coil region" evidence="7">
    <location>
        <begin position="574"/>
        <end position="601"/>
    </location>
</feature>
<keyword evidence="6 9" id="KW-0472">Membrane</keyword>
<dbReference type="PANTHER" id="PTHR13815">
    <property type="entry name" value="GOLGIN-84"/>
    <property type="match status" value="1"/>
</dbReference>
<evidence type="ECO:0000256" key="2">
    <source>
        <dbReference type="ARBA" id="ARBA00022692"/>
    </source>
</evidence>
<reference evidence="10" key="1">
    <citation type="submission" date="2020-03" db="EMBL/GenBank/DDBJ databases">
        <title>A high-quality chromosome-level genome assembly of a woody plant with both climbing and erect habits, Rhamnella rubrinervis.</title>
        <authorList>
            <person name="Lu Z."/>
            <person name="Yang Y."/>
            <person name="Zhu X."/>
            <person name="Sun Y."/>
        </authorList>
    </citation>
    <scope>NUCLEOTIDE SEQUENCE</scope>
    <source>
        <strain evidence="10">BYM</strain>
        <tissue evidence="10">Leaf</tissue>
    </source>
</reference>
<dbReference type="PANTHER" id="PTHR13815:SF7">
    <property type="entry name" value="GOLGIN SUBFAMILY A MEMBER 5"/>
    <property type="match status" value="1"/>
</dbReference>
<proteinExistence type="predicted"/>
<comment type="caution">
    <text evidence="10">The sequence shown here is derived from an EMBL/GenBank/DDBJ whole genome shotgun (WGS) entry which is preliminary data.</text>
</comment>
<dbReference type="OrthoDB" id="248903at2759"/>
<accession>A0A8K0MDV0</accession>
<gene>
    <name evidence="10" type="ORF">FNV43_RR16903</name>
</gene>
<dbReference type="GO" id="GO:0031985">
    <property type="term" value="C:Golgi cisterna"/>
    <property type="evidence" value="ECO:0007669"/>
    <property type="project" value="TreeGrafter"/>
</dbReference>
<evidence type="ECO:0000256" key="5">
    <source>
        <dbReference type="ARBA" id="ARBA00023054"/>
    </source>
</evidence>
<evidence type="ECO:0008006" key="12">
    <source>
        <dbReference type="Google" id="ProtNLM"/>
    </source>
</evidence>
<feature type="compositionally biased region" description="Basic residues" evidence="8">
    <location>
        <begin position="49"/>
        <end position="59"/>
    </location>
</feature>
<feature type="compositionally biased region" description="Polar residues" evidence="8">
    <location>
        <begin position="99"/>
        <end position="122"/>
    </location>
</feature>
<dbReference type="AlphaFoldDB" id="A0A8K0MDV0"/>
<dbReference type="GO" id="GO:0000139">
    <property type="term" value="C:Golgi membrane"/>
    <property type="evidence" value="ECO:0007669"/>
    <property type="project" value="UniProtKB-SubCell"/>
</dbReference>
<feature type="region of interest" description="Disordered" evidence="8">
    <location>
        <begin position="27"/>
        <end position="125"/>
    </location>
</feature>
<dbReference type="InterPro" id="IPR019177">
    <property type="entry name" value="Golgin_subfamily_A_member_5"/>
</dbReference>
<dbReference type="GO" id="GO:0000301">
    <property type="term" value="P:retrograde transport, vesicle recycling within Golgi"/>
    <property type="evidence" value="ECO:0007669"/>
    <property type="project" value="TreeGrafter"/>
</dbReference>
<keyword evidence="11" id="KW-1185">Reference proteome</keyword>
<dbReference type="Pfam" id="PF09787">
    <property type="entry name" value="Golgin_A5"/>
    <property type="match status" value="1"/>
</dbReference>
<comment type="subcellular location">
    <subcellularLocation>
        <location evidence="1">Golgi apparatus membrane</location>
        <topology evidence="1">Single-pass membrane protein</topology>
    </subcellularLocation>
</comment>
<keyword evidence="3 9" id="KW-1133">Transmembrane helix</keyword>
<evidence type="ECO:0000256" key="8">
    <source>
        <dbReference type="SAM" id="MobiDB-lite"/>
    </source>
</evidence>
<evidence type="ECO:0000256" key="4">
    <source>
        <dbReference type="ARBA" id="ARBA00023034"/>
    </source>
</evidence>
<dbReference type="Proteomes" id="UP000796880">
    <property type="component" value="Unassembled WGS sequence"/>
</dbReference>
<protein>
    <recommendedName>
        <fullName evidence="12">Golgin-84</fullName>
    </recommendedName>
</protein>
<evidence type="ECO:0000313" key="10">
    <source>
        <dbReference type="EMBL" id="KAF3442985.1"/>
    </source>
</evidence>
<feature type="compositionally biased region" description="Polar residues" evidence="8">
    <location>
        <begin position="65"/>
        <end position="85"/>
    </location>
</feature>
<organism evidence="10 11">
    <name type="scientific">Rhamnella rubrinervis</name>
    <dbReference type="NCBI Taxonomy" id="2594499"/>
    <lineage>
        <taxon>Eukaryota</taxon>
        <taxon>Viridiplantae</taxon>
        <taxon>Streptophyta</taxon>
        <taxon>Embryophyta</taxon>
        <taxon>Tracheophyta</taxon>
        <taxon>Spermatophyta</taxon>
        <taxon>Magnoliopsida</taxon>
        <taxon>eudicotyledons</taxon>
        <taxon>Gunneridae</taxon>
        <taxon>Pentapetalae</taxon>
        <taxon>rosids</taxon>
        <taxon>fabids</taxon>
        <taxon>Rosales</taxon>
        <taxon>Rhamnaceae</taxon>
        <taxon>rhamnoid group</taxon>
        <taxon>Rhamneae</taxon>
        <taxon>Rhamnella</taxon>
    </lineage>
</organism>
<sequence>MASWLKAAEDLFEVVDRRAKLVVSELADEQDGSQPPVTVVASNGQGSQAKRKKLMKKAQKGLSADETTTLSDSVNEQTSTLTCLTTEKDRDALLDENDGASSGKSVVQTDNEQQQNFDNGPTVSDIPIMETLADDLGKDNSNHVEVPITASDAVAVASTSNGELLDVSPSDVHEQQSPAKGVEIANETHSLDDNQSNKSGGADVPPKIDQEISDSINTDTLSNTETQTKVADIKVESIINQKKQHEHKAGKVQEQLDEAQGLLKTAISTGQSKEARLAKVCAGLSSRLQEYKSENAQLEELLFAERELSKSYEARIKQLQQDLSVSKNEVTRVESNMAEALAIKNSEIEALVSATDALKKQAAISEGNLASLQANMESMMRHRELTETRMMQALREELASAERRAEEEHAAHNASKMAFMEREVELEQRAIEGSTALARIQRIADERTAKAAELEQKVALLEVECANLNQELQDMEARARRGQKKSPEDANQVMQIQAWQEEVERARQGQRDAESKLSSSEAEVQKMRVEMASMKRDAEHYSRQEHMELEKRYRELTDLLYYKQTQLETMASEKAAAEFQLEKELNRLQEVKVEAERSKVTRRASSSWVEDTELKALEPLPLYHRHMVGASIQLQRAAKLLDSGAVRATRFLWRYPTARVILLFYLVFVHLFLMYLLHRLQEQADSLSAREVAESMGLATPTLP</sequence>
<evidence type="ECO:0000256" key="6">
    <source>
        <dbReference type="ARBA" id="ARBA00023136"/>
    </source>
</evidence>
<dbReference type="GO" id="GO:0007030">
    <property type="term" value="P:Golgi organization"/>
    <property type="evidence" value="ECO:0007669"/>
    <property type="project" value="InterPro"/>
</dbReference>
<feature type="compositionally biased region" description="Polar residues" evidence="8">
    <location>
        <begin position="32"/>
        <end position="47"/>
    </location>
</feature>
<evidence type="ECO:0000256" key="3">
    <source>
        <dbReference type="ARBA" id="ARBA00022989"/>
    </source>
</evidence>
<feature type="region of interest" description="Disordered" evidence="8">
    <location>
        <begin position="188"/>
        <end position="210"/>
    </location>
</feature>
<dbReference type="EMBL" id="VOIH02000007">
    <property type="protein sequence ID" value="KAF3442985.1"/>
    <property type="molecule type" value="Genomic_DNA"/>
</dbReference>
<feature type="transmembrane region" description="Helical" evidence="9">
    <location>
        <begin position="660"/>
        <end position="677"/>
    </location>
</feature>
<keyword evidence="4" id="KW-0333">Golgi apparatus</keyword>
<evidence type="ECO:0000313" key="11">
    <source>
        <dbReference type="Proteomes" id="UP000796880"/>
    </source>
</evidence>
<keyword evidence="2 9" id="KW-0812">Transmembrane</keyword>
<name>A0A8K0MDV0_9ROSA</name>